<name>A0A1W1VZF1_9BACT</name>
<reference evidence="2 3" key="1">
    <citation type="submission" date="2017-04" db="EMBL/GenBank/DDBJ databases">
        <authorList>
            <person name="Afonso C.L."/>
            <person name="Miller P.J."/>
            <person name="Scott M.A."/>
            <person name="Spackman E."/>
            <person name="Goraichik I."/>
            <person name="Dimitrov K.M."/>
            <person name="Suarez D.L."/>
            <person name="Swayne D.E."/>
        </authorList>
    </citation>
    <scope>NUCLEOTIDE SEQUENCE [LARGE SCALE GENOMIC DNA]</scope>
    <source>
        <strain evidence="2 3">DSM 11622</strain>
    </source>
</reference>
<gene>
    <name evidence="2" type="ORF">SAMN00120144_3433</name>
</gene>
<dbReference type="STRING" id="645990.SAMN00120144_3433"/>
<protein>
    <submittedName>
        <fullName evidence="2">Uncharacterized protein</fullName>
    </submittedName>
</protein>
<organism evidence="2 3">
    <name type="scientific">Hymenobacter roseosalivarius DSM 11622</name>
    <dbReference type="NCBI Taxonomy" id="645990"/>
    <lineage>
        <taxon>Bacteria</taxon>
        <taxon>Pseudomonadati</taxon>
        <taxon>Bacteroidota</taxon>
        <taxon>Cytophagia</taxon>
        <taxon>Cytophagales</taxon>
        <taxon>Hymenobacteraceae</taxon>
        <taxon>Hymenobacter</taxon>
    </lineage>
</organism>
<sequence length="154" mass="16776">MHMKTPFRLDDHPRRPQPPLASPPAGYFDQLPRQIMARVQPEAAHESVTWGWLATLSRPLRTALASVVVLGGFSTAFYLSQPATQTPNLPPATALAAVPEAALIDYLAVNNQLETEDLASLPLPDDNLMAYFLQASPQELEAALGPAPLDEAYY</sequence>
<evidence type="ECO:0000313" key="2">
    <source>
        <dbReference type="EMBL" id="SMB98491.1"/>
    </source>
</evidence>
<dbReference type="AlphaFoldDB" id="A0A1W1VZF1"/>
<evidence type="ECO:0000256" key="1">
    <source>
        <dbReference type="SAM" id="MobiDB-lite"/>
    </source>
</evidence>
<dbReference type="Proteomes" id="UP000192266">
    <property type="component" value="Unassembled WGS sequence"/>
</dbReference>
<keyword evidence="3" id="KW-1185">Reference proteome</keyword>
<dbReference type="EMBL" id="FWWW01000083">
    <property type="protein sequence ID" value="SMB98491.1"/>
    <property type="molecule type" value="Genomic_DNA"/>
</dbReference>
<feature type="region of interest" description="Disordered" evidence="1">
    <location>
        <begin position="1"/>
        <end position="25"/>
    </location>
</feature>
<evidence type="ECO:0000313" key="3">
    <source>
        <dbReference type="Proteomes" id="UP000192266"/>
    </source>
</evidence>
<proteinExistence type="predicted"/>
<accession>A0A1W1VZF1</accession>